<keyword evidence="3" id="KW-0472">Membrane</keyword>
<dbReference type="EMBL" id="UXHF01000003">
    <property type="protein sequence ID" value="VDC50502.1"/>
    <property type="molecule type" value="Genomic_DNA"/>
</dbReference>
<comment type="caution">
    <text evidence="7">The sequence shown here is derived from an EMBL/GenBank/DDBJ whole genome shotgun (WGS) entry which is preliminary data.</text>
</comment>
<dbReference type="SUPFAM" id="SSF111369">
    <property type="entry name" value="HlyD-like secretion proteins"/>
    <property type="match status" value="2"/>
</dbReference>
<dbReference type="PRINTS" id="PR01490">
    <property type="entry name" value="RTXTOXIND"/>
</dbReference>
<keyword evidence="3" id="KW-0812">Transmembrane</keyword>
<feature type="coiled-coil region" evidence="1">
    <location>
        <begin position="184"/>
        <end position="232"/>
    </location>
</feature>
<dbReference type="InterPro" id="IPR058624">
    <property type="entry name" value="MdtA-like_HH"/>
</dbReference>
<dbReference type="InterPro" id="IPR058625">
    <property type="entry name" value="MdtA-like_BSH"/>
</dbReference>
<dbReference type="Pfam" id="PF25917">
    <property type="entry name" value="BSH_RND"/>
    <property type="match status" value="1"/>
</dbReference>
<feature type="domain" description="CusB-like beta-barrel" evidence="6">
    <location>
        <begin position="272"/>
        <end position="314"/>
    </location>
</feature>
<keyword evidence="1" id="KW-0175">Coiled coil</keyword>
<evidence type="ECO:0000259" key="6">
    <source>
        <dbReference type="Pfam" id="PF25954"/>
    </source>
</evidence>
<organism evidence="7 8">
    <name type="scientific">Brevundimonas mediterranea</name>
    <dbReference type="NCBI Taxonomy" id="74329"/>
    <lineage>
        <taxon>Bacteria</taxon>
        <taxon>Pseudomonadati</taxon>
        <taxon>Pseudomonadota</taxon>
        <taxon>Alphaproteobacteria</taxon>
        <taxon>Caulobacterales</taxon>
        <taxon>Caulobacteraceae</taxon>
        <taxon>Brevundimonas</taxon>
    </lineage>
</organism>
<evidence type="ECO:0000256" key="3">
    <source>
        <dbReference type="SAM" id="Phobius"/>
    </source>
</evidence>
<evidence type="ECO:0000313" key="7">
    <source>
        <dbReference type="EMBL" id="VDC50502.1"/>
    </source>
</evidence>
<gene>
    <name evidence="7" type="primary">emrA_1</name>
    <name evidence="7" type="ORF">BREV_BREV_00249</name>
</gene>
<dbReference type="AlphaFoldDB" id="A0A7Z8Y418"/>
<dbReference type="Pfam" id="PF25876">
    <property type="entry name" value="HH_MFP_RND"/>
    <property type="match status" value="1"/>
</dbReference>
<keyword evidence="8" id="KW-1185">Reference proteome</keyword>
<dbReference type="Gene3D" id="2.40.30.170">
    <property type="match status" value="1"/>
</dbReference>
<keyword evidence="3" id="KW-1133">Transmembrane helix</keyword>
<dbReference type="InterPro" id="IPR050739">
    <property type="entry name" value="MFP"/>
</dbReference>
<dbReference type="Gene3D" id="1.10.287.470">
    <property type="entry name" value="Helix hairpin bin"/>
    <property type="match status" value="1"/>
</dbReference>
<dbReference type="Proteomes" id="UP000289220">
    <property type="component" value="Unassembled WGS sequence"/>
</dbReference>
<feature type="region of interest" description="Disordered" evidence="2">
    <location>
        <begin position="1"/>
        <end position="26"/>
    </location>
</feature>
<dbReference type="Gene3D" id="2.40.50.100">
    <property type="match status" value="1"/>
</dbReference>
<evidence type="ECO:0000259" key="5">
    <source>
        <dbReference type="Pfam" id="PF25917"/>
    </source>
</evidence>
<protein>
    <submittedName>
        <fullName evidence="7">Multidrug export protein EmrA</fullName>
    </submittedName>
</protein>
<proteinExistence type="predicted"/>
<sequence>MIAERQPMTQAAPSETGPETAGKARRKPSRATLISLAVGLVAILAVLYAWRLPPFVSGLEQTENAYVRGEVTVIAPQVGGYVTEVLVRDFQMVEEGQPLFHIDDRIYRQRVEQARAALAAREAELSNSAQASAGRRAAEAARGAEVGAALAQLERARADLARIAPLATTGDLSQREHDAATAAARQAEAAVRQAEAGREAARQDVRAVTVSRDSLEAAVEGARAALRLAEIDLANTAVTAPRRGQLGQVGARQGQLVTAGTQLVSLVPPERWVIANFKERQTVRMQPGQPVRVTVDGLDDRRFTGTVRHISPAAGSEFALLPAQNATGNFTKVAQRIPIQIVLDPGQDGLDRLRPGMSVVARVDTVAAADPSGPEAR</sequence>
<evidence type="ECO:0000256" key="2">
    <source>
        <dbReference type="SAM" id="MobiDB-lite"/>
    </source>
</evidence>
<dbReference type="PANTHER" id="PTHR30386">
    <property type="entry name" value="MEMBRANE FUSION SUBUNIT OF EMRAB-TOLC MULTIDRUG EFFLUX PUMP"/>
    <property type="match status" value="1"/>
</dbReference>
<reference evidence="7 8" key="1">
    <citation type="submission" date="2018-11" db="EMBL/GenBank/DDBJ databases">
        <authorList>
            <person name="Peiro R."/>
            <person name="Begona"/>
            <person name="Cbmso G."/>
            <person name="Lopez M."/>
            <person name="Gonzalez S."/>
            <person name="Sacristan E."/>
            <person name="Castillo E."/>
        </authorList>
    </citation>
    <scope>NUCLEOTIDE SEQUENCE [LARGE SCALE GENOMIC DNA]</scope>
    <source>
        <strain evidence="7">Brev_genome</strain>
    </source>
</reference>
<evidence type="ECO:0000313" key="8">
    <source>
        <dbReference type="Proteomes" id="UP000289220"/>
    </source>
</evidence>
<dbReference type="PANTHER" id="PTHR30386:SF24">
    <property type="entry name" value="MULTIDRUG RESISTANCE EFFLUX PUMP"/>
    <property type="match status" value="1"/>
</dbReference>
<accession>A0A7Z8Y418</accession>
<evidence type="ECO:0000256" key="1">
    <source>
        <dbReference type="SAM" id="Coils"/>
    </source>
</evidence>
<name>A0A7Z8Y418_9CAUL</name>
<dbReference type="GO" id="GO:0055085">
    <property type="term" value="P:transmembrane transport"/>
    <property type="evidence" value="ECO:0007669"/>
    <property type="project" value="InterPro"/>
</dbReference>
<dbReference type="Pfam" id="PF25954">
    <property type="entry name" value="Beta-barrel_RND_2"/>
    <property type="match status" value="1"/>
</dbReference>
<dbReference type="InterPro" id="IPR058792">
    <property type="entry name" value="Beta-barrel_RND_2"/>
</dbReference>
<feature type="domain" description="Multidrug resistance protein MdtA-like alpha-helical hairpin" evidence="4">
    <location>
        <begin position="145"/>
        <end position="204"/>
    </location>
</feature>
<feature type="domain" description="Multidrug resistance protein MdtA-like barrel-sandwich hybrid" evidence="5">
    <location>
        <begin position="73"/>
        <end position="265"/>
    </location>
</feature>
<feature type="transmembrane region" description="Helical" evidence="3">
    <location>
        <begin position="31"/>
        <end position="50"/>
    </location>
</feature>
<evidence type="ECO:0000259" key="4">
    <source>
        <dbReference type="Pfam" id="PF25876"/>
    </source>
</evidence>